<sequence length="367" mass="40216">MPKAKGQRSVSARKNPISSRSSRRGQQPSNAAPKRANTKKPVKKERVDESESDDEESAHDSEDEQSTTGNVPSDESHNDSADGESNALVPALESMALTMPQQPAPPGWTYQLVPITYQGETAGQAAFRLYGKDLNIDSALTKRLYDELSLRAVNQRHRKTKLNMTRRSNAEALLAHITGVQVQHPCKNCSAADGPWQECVIYDGEMCGSCTNCWYNASGSRCTFHDNNQTCFFLPAPYPMVQPGGMPALPMGASPMHTASGQYYLGYNNPQSQHYSAYSNEQSPAQQDTPLDRLQRIGAIASGISSNPMDRLIGRVEGAAIELGNRIGEFQEFIRTPQGQLMMGQRTTQVATPALSTVEELPSDYEN</sequence>
<feature type="compositionally biased region" description="Acidic residues" evidence="1">
    <location>
        <begin position="50"/>
        <end position="65"/>
    </location>
</feature>
<dbReference type="OMA" id="WHECVIY"/>
<dbReference type="InterPro" id="IPR022190">
    <property type="entry name" value="DUF3716"/>
</dbReference>
<dbReference type="Proteomes" id="UP000091967">
    <property type="component" value="Unassembled WGS sequence"/>
</dbReference>
<dbReference type="EMBL" id="LYXU01000003">
    <property type="protein sequence ID" value="OBS20975.1"/>
    <property type="molecule type" value="Genomic_DNA"/>
</dbReference>
<comment type="caution">
    <text evidence="2">The sequence shown here is derived from an EMBL/GenBank/DDBJ whole genome shotgun (WGS) entry which is preliminary data.</text>
</comment>
<evidence type="ECO:0000313" key="2">
    <source>
        <dbReference type="EMBL" id="OBS20975.1"/>
    </source>
</evidence>
<protein>
    <submittedName>
        <fullName evidence="2">Uncharacterized protein</fullName>
    </submittedName>
</protein>
<name>A0A1B8AK60_FUSPO</name>
<keyword evidence="3" id="KW-1185">Reference proteome</keyword>
<dbReference type="STRING" id="36050.A0A1B8AK60"/>
<dbReference type="Pfam" id="PF12511">
    <property type="entry name" value="DUF3716"/>
    <property type="match status" value="1"/>
</dbReference>
<reference evidence="2 3" key="1">
    <citation type="submission" date="2016-06" db="EMBL/GenBank/DDBJ databases">
        <title>Living apart together: crosstalk between the core and supernumerary genomes in a fungal plant pathogen.</title>
        <authorList>
            <person name="Vanheule A."/>
            <person name="Audenaert K."/>
            <person name="Warris S."/>
            <person name="Van De Geest H."/>
            <person name="Schijlen E."/>
            <person name="Hofte M."/>
            <person name="De Saeger S."/>
            <person name="Haesaert G."/>
            <person name="Waalwijk C."/>
            <person name="Van Der Lee T."/>
        </authorList>
    </citation>
    <scope>NUCLEOTIDE SEQUENCE [LARGE SCALE GENOMIC DNA]</scope>
    <source>
        <strain evidence="2 3">2516</strain>
    </source>
</reference>
<feature type="region of interest" description="Disordered" evidence="1">
    <location>
        <begin position="1"/>
        <end position="84"/>
    </location>
</feature>
<accession>A0A1B8AK60</accession>
<proteinExistence type="predicted"/>
<dbReference type="AlphaFoldDB" id="A0A1B8AK60"/>
<gene>
    <name evidence="2" type="ORF">FPOA_07315</name>
</gene>
<organism evidence="2 3">
    <name type="scientific">Fusarium poae</name>
    <dbReference type="NCBI Taxonomy" id="36050"/>
    <lineage>
        <taxon>Eukaryota</taxon>
        <taxon>Fungi</taxon>
        <taxon>Dikarya</taxon>
        <taxon>Ascomycota</taxon>
        <taxon>Pezizomycotina</taxon>
        <taxon>Sordariomycetes</taxon>
        <taxon>Hypocreomycetidae</taxon>
        <taxon>Hypocreales</taxon>
        <taxon>Nectriaceae</taxon>
        <taxon>Fusarium</taxon>
    </lineage>
</organism>
<evidence type="ECO:0000313" key="3">
    <source>
        <dbReference type="Proteomes" id="UP000091967"/>
    </source>
</evidence>
<evidence type="ECO:0000256" key="1">
    <source>
        <dbReference type="SAM" id="MobiDB-lite"/>
    </source>
</evidence>